<reference evidence="6" key="1">
    <citation type="submission" date="2021-11" db="EMBL/GenBank/DDBJ databases">
        <authorList>
            <person name="Schell T."/>
        </authorList>
    </citation>
    <scope>NUCLEOTIDE SEQUENCE</scope>
    <source>
        <strain evidence="6">M5</strain>
    </source>
</reference>
<accession>A0A8J2S0C2</accession>
<dbReference type="InterPro" id="IPR042496">
    <property type="entry name" value="CGRF1"/>
</dbReference>
<gene>
    <name evidence="6" type="ORF">DGAL_LOCUS16141</name>
</gene>
<comment type="caution">
    <text evidence="6">The sequence shown here is derived from an EMBL/GenBank/DDBJ whole genome shotgun (WGS) entry which is preliminary data.</text>
</comment>
<evidence type="ECO:0000313" key="6">
    <source>
        <dbReference type="EMBL" id="CAH0112426.1"/>
    </source>
</evidence>
<feature type="transmembrane region" description="Helical" evidence="4">
    <location>
        <begin position="12"/>
        <end position="36"/>
    </location>
</feature>
<dbReference type="InterPro" id="IPR001841">
    <property type="entry name" value="Znf_RING"/>
</dbReference>
<keyword evidence="4" id="KW-0472">Membrane</keyword>
<evidence type="ECO:0000256" key="3">
    <source>
        <dbReference type="PROSITE-ProRule" id="PRU00175"/>
    </source>
</evidence>
<keyword evidence="7" id="KW-1185">Reference proteome</keyword>
<dbReference type="Pfam" id="PF13920">
    <property type="entry name" value="zf-C3HC4_3"/>
    <property type="match status" value="1"/>
</dbReference>
<evidence type="ECO:0000256" key="1">
    <source>
        <dbReference type="ARBA" id="ARBA00022771"/>
    </source>
</evidence>
<keyword evidence="4" id="KW-1133">Transmembrane helix</keyword>
<evidence type="ECO:0000256" key="4">
    <source>
        <dbReference type="SAM" id="Phobius"/>
    </source>
</evidence>
<feature type="domain" description="RING-type" evidence="5">
    <location>
        <begin position="247"/>
        <end position="282"/>
    </location>
</feature>
<dbReference type="SUPFAM" id="SSF57850">
    <property type="entry name" value="RING/U-box"/>
    <property type="match status" value="1"/>
</dbReference>
<proteinExistence type="predicted"/>
<organism evidence="6 7">
    <name type="scientific">Daphnia galeata</name>
    <dbReference type="NCBI Taxonomy" id="27404"/>
    <lineage>
        <taxon>Eukaryota</taxon>
        <taxon>Metazoa</taxon>
        <taxon>Ecdysozoa</taxon>
        <taxon>Arthropoda</taxon>
        <taxon>Crustacea</taxon>
        <taxon>Branchiopoda</taxon>
        <taxon>Diplostraca</taxon>
        <taxon>Cladocera</taxon>
        <taxon>Anomopoda</taxon>
        <taxon>Daphniidae</taxon>
        <taxon>Daphnia</taxon>
    </lineage>
</organism>
<evidence type="ECO:0000259" key="5">
    <source>
        <dbReference type="PROSITE" id="PS50089"/>
    </source>
</evidence>
<keyword evidence="1 3" id="KW-0479">Metal-binding</keyword>
<protein>
    <recommendedName>
        <fullName evidence="5">RING-type domain-containing protein</fullName>
    </recommendedName>
</protein>
<keyword evidence="1 3" id="KW-0863">Zinc-finger</keyword>
<dbReference type="OrthoDB" id="10251219at2759"/>
<keyword evidence="2" id="KW-0862">Zinc</keyword>
<dbReference type="PANTHER" id="PTHR15379:SF2">
    <property type="entry name" value="CELL GROWTH REGULATOR WITH RING FINGER DOMAIN PROTEIN 1"/>
    <property type="match status" value="1"/>
</dbReference>
<name>A0A8J2S0C2_9CRUS</name>
<sequence>MQMLHIASQLTYLAVAANFGSIFTVLLCCAAIILFIRQFRLYEFEPTLSSVVQVKQPAHEQLLTKVNLPFSLEIGKLDSNDSGIYHLTLYSTSYFPCLFVVCREMPSDKVKNLINEPWQKFLEVFRSEMKMFPNLQIYAEEEIHQLKPFSVTGALDCMPRTTYALVIFHIRTDVEYITDEDPVAVITLIHTPDRYCNAPATFLCQYLKCSDGRVLNLKPLYSPEKTRITHKEDLKQSHLINQGNTNCVICWNFPANHVLLPCRHACLCVNCFKRVENCPVCRTRVISFFTV</sequence>
<dbReference type="Gene3D" id="3.30.40.10">
    <property type="entry name" value="Zinc/RING finger domain, C3HC4 (zinc finger)"/>
    <property type="match status" value="1"/>
</dbReference>
<dbReference type="PROSITE" id="PS50089">
    <property type="entry name" value="ZF_RING_2"/>
    <property type="match status" value="1"/>
</dbReference>
<dbReference type="PANTHER" id="PTHR15379">
    <property type="entry name" value="CELL GROWTH REGULATOR WITH RING FINGER DOMAIN PROTEIN 1"/>
    <property type="match status" value="1"/>
</dbReference>
<dbReference type="GO" id="GO:0008270">
    <property type="term" value="F:zinc ion binding"/>
    <property type="evidence" value="ECO:0007669"/>
    <property type="project" value="UniProtKB-KW"/>
</dbReference>
<dbReference type="AlphaFoldDB" id="A0A8J2S0C2"/>
<dbReference type="EMBL" id="CAKKLH010000325">
    <property type="protein sequence ID" value="CAH0112426.1"/>
    <property type="molecule type" value="Genomic_DNA"/>
</dbReference>
<dbReference type="Proteomes" id="UP000789390">
    <property type="component" value="Unassembled WGS sequence"/>
</dbReference>
<dbReference type="InterPro" id="IPR013083">
    <property type="entry name" value="Znf_RING/FYVE/PHD"/>
</dbReference>
<keyword evidence="4" id="KW-0812">Transmembrane</keyword>
<dbReference type="GO" id="GO:0030308">
    <property type="term" value="P:negative regulation of cell growth"/>
    <property type="evidence" value="ECO:0007669"/>
    <property type="project" value="TreeGrafter"/>
</dbReference>
<evidence type="ECO:0000256" key="2">
    <source>
        <dbReference type="ARBA" id="ARBA00022833"/>
    </source>
</evidence>
<evidence type="ECO:0000313" key="7">
    <source>
        <dbReference type="Proteomes" id="UP000789390"/>
    </source>
</evidence>